<evidence type="ECO:0000259" key="4">
    <source>
        <dbReference type="Pfam" id="PF20866"/>
    </source>
</evidence>
<dbReference type="InterPro" id="IPR048903">
    <property type="entry name" value="MdcG_N"/>
</dbReference>
<dbReference type="RefSeq" id="WP_301806830.1">
    <property type="nucleotide sequence ID" value="NZ_JAUJZH010000005.1"/>
</dbReference>
<feature type="domain" description="Phosphoribosyl-dephospho-CoA transferase MdcG C-terminal" evidence="3">
    <location>
        <begin position="98"/>
        <end position="213"/>
    </location>
</feature>
<evidence type="ECO:0000313" key="6">
    <source>
        <dbReference type="Proteomes" id="UP001169027"/>
    </source>
</evidence>
<sequence>MMPLRRHRLACLTDAGWAVVRARAWDTQAQACIDHWAAHRLPLVVTRQPPHADPAQAPIALGLPTPLQWDRRRLAIQAPRSALAWFDEFPRATDVLGLLPRGPRAAMRALGQSLAACRAPGRVYGGYGWQLLTGLAYLRESSDIDLWISVDDAEHADAVVRHLECFAPRQPRLDGELVFEDGTAVAWREWSAWRAGRARRLLVKRLHGAAMADASFLRRHAPILEMEA</sequence>
<dbReference type="NCBIfam" id="TIGR03135">
    <property type="entry name" value="malonate_mdcG"/>
    <property type="match status" value="1"/>
</dbReference>
<dbReference type="InterPro" id="IPR049180">
    <property type="entry name" value="MdcG_C"/>
</dbReference>
<proteinExistence type="predicted"/>
<keyword evidence="1" id="KW-0808">Transferase</keyword>
<dbReference type="InterPro" id="IPR017557">
    <property type="entry name" value="Holo-ACP_synthase"/>
</dbReference>
<dbReference type="Pfam" id="PF10620">
    <property type="entry name" value="MdcG"/>
    <property type="match status" value="1"/>
</dbReference>
<reference evidence="5" key="1">
    <citation type="submission" date="2023-06" db="EMBL/GenBank/DDBJ databases">
        <authorList>
            <person name="Jiang Y."/>
            <person name="Liu Q."/>
        </authorList>
    </citation>
    <scope>NUCLEOTIDE SEQUENCE</scope>
    <source>
        <strain evidence="5">CGMCC 1.12090</strain>
    </source>
</reference>
<evidence type="ECO:0000256" key="1">
    <source>
        <dbReference type="ARBA" id="ARBA00022679"/>
    </source>
</evidence>
<dbReference type="EMBL" id="JAUKVY010000005">
    <property type="protein sequence ID" value="MDO1532336.1"/>
    <property type="molecule type" value="Genomic_DNA"/>
</dbReference>
<name>A0ABT8S0A2_9BURK</name>
<keyword evidence="2" id="KW-0548">Nucleotidyltransferase</keyword>
<dbReference type="Proteomes" id="UP001169027">
    <property type="component" value="Unassembled WGS sequence"/>
</dbReference>
<feature type="domain" description="Phosphoribosyl-dephospho-CoA transferase MdcG N-terminal" evidence="4">
    <location>
        <begin position="5"/>
        <end position="86"/>
    </location>
</feature>
<organism evidence="5 6">
    <name type="scientific">Variovorax ginsengisoli</name>
    <dbReference type="NCBI Taxonomy" id="363844"/>
    <lineage>
        <taxon>Bacteria</taxon>
        <taxon>Pseudomonadati</taxon>
        <taxon>Pseudomonadota</taxon>
        <taxon>Betaproteobacteria</taxon>
        <taxon>Burkholderiales</taxon>
        <taxon>Comamonadaceae</taxon>
        <taxon>Variovorax</taxon>
    </lineage>
</organism>
<dbReference type="Pfam" id="PF20866">
    <property type="entry name" value="MdcG_N"/>
    <property type="match status" value="1"/>
</dbReference>
<evidence type="ECO:0000256" key="2">
    <source>
        <dbReference type="ARBA" id="ARBA00022695"/>
    </source>
</evidence>
<comment type="caution">
    <text evidence="5">The sequence shown here is derived from an EMBL/GenBank/DDBJ whole genome shotgun (WGS) entry which is preliminary data.</text>
</comment>
<keyword evidence="6" id="KW-1185">Reference proteome</keyword>
<evidence type="ECO:0000259" key="3">
    <source>
        <dbReference type="Pfam" id="PF10620"/>
    </source>
</evidence>
<evidence type="ECO:0000313" key="5">
    <source>
        <dbReference type="EMBL" id="MDO1532336.1"/>
    </source>
</evidence>
<gene>
    <name evidence="5" type="primary">mdcG</name>
    <name evidence="5" type="ORF">Q2T77_08545</name>
</gene>
<protein>
    <submittedName>
        <fullName evidence="5">Malonate decarboxylase holo-[acyl-carrier-protein] synthase</fullName>
    </submittedName>
</protein>
<accession>A0ABT8S0A2</accession>